<evidence type="ECO:0000313" key="2">
    <source>
        <dbReference type="EMBL" id="CAL1539114.1"/>
    </source>
</evidence>
<evidence type="ECO:0000313" key="3">
    <source>
        <dbReference type="Proteomes" id="UP001497497"/>
    </source>
</evidence>
<evidence type="ECO:0000259" key="1">
    <source>
        <dbReference type="Pfam" id="PF07699"/>
    </source>
</evidence>
<name>A0AAV2HZS0_LYMST</name>
<organism evidence="2 3">
    <name type="scientific">Lymnaea stagnalis</name>
    <name type="common">Great pond snail</name>
    <name type="synonym">Helix stagnalis</name>
    <dbReference type="NCBI Taxonomy" id="6523"/>
    <lineage>
        <taxon>Eukaryota</taxon>
        <taxon>Metazoa</taxon>
        <taxon>Spiralia</taxon>
        <taxon>Lophotrochozoa</taxon>
        <taxon>Mollusca</taxon>
        <taxon>Gastropoda</taxon>
        <taxon>Heterobranchia</taxon>
        <taxon>Euthyneura</taxon>
        <taxon>Panpulmonata</taxon>
        <taxon>Hygrophila</taxon>
        <taxon>Lymnaeoidea</taxon>
        <taxon>Lymnaeidae</taxon>
        <taxon>Lymnaea</taxon>
    </lineage>
</organism>
<dbReference type="InterPro" id="IPR009030">
    <property type="entry name" value="Growth_fac_rcpt_cys_sf"/>
</dbReference>
<dbReference type="Pfam" id="PF07699">
    <property type="entry name" value="Ephrin_rec_like"/>
    <property type="match status" value="1"/>
</dbReference>
<gene>
    <name evidence="2" type="ORF">GSLYS_00012935001</name>
</gene>
<sequence length="166" mass="18104">MVGYKSSSPQYLSTLPEQEAATATEKIALIENKILQLVNDSDKIFSLTINGMTYKGDIDNVQAKVACQNGAGFYTELCVDCPSGSYSAGNGSCLLCAKGYFQDLPRKKTCKRCPKGTSTSGEGSYLSGHCVTNPVTFEDVYPDWTNGDQLRTKSTENSKFTQKYTK</sequence>
<reference evidence="2 3" key="1">
    <citation type="submission" date="2024-04" db="EMBL/GenBank/DDBJ databases">
        <authorList>
            <consortium name="Genoscope - CEA"/>
            <person name="William W."/>
        </authorList>
    </citation>
    <scope>NUCLEOTIDE SEQUENCE [LARGE SCALE GENOMIC DNA]</scope>
</reference>
<dbReference type="AlphaFoldDB" id="A0AAV2HZS0"/>
<comment type="caution">
    <text evidence="2">The sequence shown here is derived from an EMBL/GenBank/DDBJ whole genome shotgun (WGS) entry which is preliminary data.</text>
</comment>
<keyword evidence="3" id="KW-1185">Reference proteome</keyword>
<dbReference type="InterPro" id="IPR011641">
    <property type="entry name" value="Tyr-kin_ephrin_A/B_rcpt-like"/>
</dbReference>
<dbReference type="EMBL" id="CAXITT010000327">
    <property type="protein sequence ID" value="CAL1539114.1"/>
    <property type="molecule type" value="Genomic_DNA"/>
</dbReference>
<dbReference type="Proteomes" id="UP001497497">
    <property type="component" value="Unassembled WGS sequence"/>
</dbReference>
<feature type="non-terminal residue" evidence="2">
    <location>
        <position position="166"/>
    </location>
</feature>
<dbReference type="Gene3D" id="2.10.50.10">
    <property type="entry name" value="Tumor Necrosis Factor Receptor, subunit A, domain 2"/>
    <property type="match status" value="1"/>
</dbReference>
<dbReference type="SUPFAM" id="SSF57184">
    <property type="entry name" value="Growth factor receptor domain"/>
    <property type="match status" value="1"/>
</dbReference>
<dbReference type="SMART" id="SM01411">
    <property type="entry name" value="Ephrin_rec_like"/>
    <property type="match status" value="1"/>
</dbReference>
<proteinExistence type="predicted"/>
<accession>A0AAV2HZS0</accession>
<feature type="domain" description="Tyrosine-protein kinase ephrin type A/B receptor-like" evidence="1">
    <location>
        <begin position="87"/>
        <end position="130"/>
    </location>
</feature>
<protein>
    <recommendedName>
        <fullName evidence="1">Tyrosine-protein kinase ephrin type A/B receptor-like domain-containing protein</fullName>
    </recommendedName>
</protein>